<organism evidence="2 3">
    <name type="scientific">Pseudoruegeria aquimaris</name>
    <dbReference type="NCBI Taxonomy" id="393663"/>
    <lineage>
        <taxon>Bacteria</taxon>
        <taxon>Pseudomonadati</taxon>
        <taxon>Pseudomonadota</taxon>
        <taxon>Alphaproteobacteria</taxon>
        <taxon>Rhodobacterales</taxon>
        <taxon>Roseobacteraceae</taxon>
        <taxon>Pseudoruegeria</taxon>
    </lineage>
</organism>
<accession>A0A1Y5TFL6</accession>
<reference evidence="2 3" key="1">
    <citation type="submission" date="2017-03" db="EMBL/GenBank/DDBJ databases">
        <authorList>
            <person name="Afonso C.L."/>
            <person name="Miller P.J."/>
            <person name="Scott M.A."/>
            <person name="Spackman E."/>
            <person name="Goraichik I."/>
            <person name="Dimitrov K.M."/>
            <person name="Suarez D.L."/>
            <person name="Swayne D.E."/>
        </authorList>
    </citation>
    <scope>NUCLEOTIDE SEQUENCE [LARGE SCALE GENOMIC DNA]</scope>
    <source>
        <strain evidence="2 3">CECT 7680</strain>
    </source>
</reference>
<dbReference type="Proteomes" id="UP000193409">
    <property type="component" value="Unassembled WGS sequence"/>
</dbReference>
<evidence type="ECO:0000256" key="1">
    <source>
        <dbReference type="SAM" id="Phobius"/>
    </source>
</evidence>
<proteinExistence type="predicted"/>
<dbReference type="OrthoDB" id="199424at2"/>
<dbReference type="RefSeq" id="WP_085869806.1">
    <property type="nucleotide sequence ID" value="NZ_FWFQ01000033.1"/>
</dbReference>
<protein>
    <submittedName>
        <fullName evidence="2">Uncharacterized protein</fullName>
    </submittedName>
</protein>
<evidence type="ECO:0000313" key="2">
    <source>
        <dbReference type="EMBL" id="SLN62887.1"/>
    </source>
</evidence>
<gene>
    <name evidence="2" type="ORF">PSA7680_03315</name>
</gene>
<keyword evidence="1" id="KW-0812">Transmembrane</keyword>
<feature type="transmembrane region" description="Helical" evidence="1">
    <location>
        <begin position="32"/>
        <end position="50"/>
    </location>
</feature>
<sequence length="170" mass="18987">MTGSWNDILAPGEKVLWQGRPDTAFVAGRRDLMPAIFGLGFALIALRMFVGALPEGAFPALFLLLFIAAGLAVAVGGPARNWLGRRFATYSLSTRRAFIARSWPKRSLESYDIAPDDVLELVDDTPGSVYFRTRYRNTANGARRERVGFERIADARHVYDLLRQVQRSQP</sequence>
<feature type="transmembrane region" description="Helical" evidence="1">
    <location>
        <begin position="56"/>
        <end position="76"/>
    </location>
</feature>
<keyword evidence="1" id="KW-1133">Transmembrane helix</keyword>
<dbReference type="EMBL" id="FWFQ01000033">
    <property type="protein sequence ID" value="SLN62887.1"/>
    <property type="molecule type" value="Genomic_DNA"/>
</dbReference>
<dbReference type="AlphaFoldDB" id="A0A1Y5TFL6"/>
<name>A0A1Y5TFL6_9RHOB</name>
<keyword evidence="3" id="KW-1185">Reference proteome</keyword>
<evidence type="ECO:0000313" key="3">
    <source>
        <dbReference type="Proteomes" id="UP000193409"/>
    </source>
</evidence>
<keyword evidence="1" id="KW-0472">Membrane</keyword>